<accession>A0AAV4IMC8</accession>
<organism evidence="1 2">
    <name type="scientific">Elysia marginata</name>
    <dbReference type="NCBI Taxonomy" id="1093978"/>
    <lineage>
        <taxon>Eukaryota</taxon>
        <taxon>Metazoa</taxon>
        <taxon>Spiralia</taxon>
        <taxon>Lophotrochozoa</taxon>
        <taxon>Mollusca</taxon>
        <taxon>Gastropoda</taxon>
        <taxon>Heterobranchia</taxon>
        <taxon>Euthyneura</taxon>
        <taxon>Panpulmonata</taxon>
        <taxon>Sacoglossa</taxon>
        <taxon>Placobranchoidea</taxon>
        <taxon>Plakobranchidae</taxon>
        <taxon>Elysia</taxon>
    </lineage>
</organism>
<sequence>MDPSPTATPRVTIKSLESDGMEVAKRTLKPKFADLKGSAMTLSGEDDGMASEAAQMLADYAVTKGHTLNSVTHMSRPQLADFLRDFYLKMKQKTEDIPPIKDIRLGLHKFFLEEVNIDILHDRNFELANTTFEQGLRANSRKCHKVRIDMDDLKKIYLGDAMDTNKPDTLQNKVFFDISLYICNKGKDYLRNMKKTDFDVTTDIHGRRYVWLKDASAVPIPREEEYGPLKLKLKRAAEDNNPAYQIGERMYERPGSYFRG</sequence>
<gene>
    <name evidence="1" type="ORF">ElyMa_003081400</name>
</gene>
<evidence type="ECO:0000313" key="2">
    <source>
        <dbReference type="Proteomes" id="UP000762676"/>
    </source>
</evidence>
<keyword evidence="2" id="KW-1185">Reference proteome</keyword>
<dbReference type="AlphaFoldDB" id="A0AAV4IMC8"/>
<protein>
    <submittedName>
        <fullName evidence="1">BTB/POZ domain-containing protein KCTD1</fullName>
    </submittedName>
</protein>
<dbReference type="PANTHER" id="PTHR21446:SF12">
    <property type="entry name" value="POTASSIUM CHANNEL TETRAMERIZATION DOMAIN CONTAINING 1"/>
    <property type="match status" value="1"/>
</dbReference>
<proteinExistence type="predicted"/>
<dbReference type="Proteomes" id="UP000762676">
    <property type="component" value="Unassembled WGS sequence"/>
</dbReference>
<reference evidence="1 2" key="1">
    <citation type="journal article" date="2021" name="Elife">
        <title>Chloroplast acquisition without the gene transfer in kleptoplastic sea slugs, Plakobranchus ocellatus.</title>
        <authorList>
            <person name="Maeda T."/>
            <person name="Takahashi S."/>
            <person name="Yoshida T."/>
            <person name="Shimamura S."/>
            <person name="Takaki Y."/>
            <person name="Nagai Y."/>
            <person name="Toyoda A."/>
            <person name="Suzuki Y."/>
            <person name="Arimoto A."/>
            <person name="Ishii H."/>
            <person name="Satoh N."/>
            <person name="Nishiyama T."/>
            <person name="Hasebe M."/>
            <person name="Maruyama T."/>
            <person name="Minagawa J."/>
            <person name="Obokata J."/>
            <person name="Shigenobu S."/>
        </authorList>
    </citation>
    <scope>NUCLEOTIDE SEQUENCE [LARGE SCALE GENOMIC DNA]</scope>
</reference>
<name>A0AAV4IMC8_9GAST</name>
<dbReference type="InterPro" id="IPR052787">
    <property type="entry name" value="MAVS"/>
</dbReference>
<evidence type="ECO:0000313" key="1">
    <source>
        <dbReference type="EMBL" id="GFS11265.1"/>
    </source>
</evidence>
<dbReference type="PANTHER" id="PTHR21446">
    <property type="entry name" value="DUF3504 DOMAIN-CONTAINING PROTEIN"/>
    <property type="match status" value="1"/>
</dbReference>
<dbReference type="EMBL" id="BMAT01006372">
    <property type="protein sequence ID" value="GFS11265.1"/>
    <property type="molecule type" value="Genomic_DNA"/>
</dbReference>
<comment type="caution">
    <text evidence="1">The sequence shown here is derived from an EMBL/GenBank/DDBJ whole genome shotgun (WGS) entry which is preliminary data.</text>
</comment>